<dbReference type="Pfam" id="PF06294">
    <property type="entry name" value="CH_2"/>
    <property type="match status" value="1"/>
</dbReference>
<gene>
    <name evidence="4" type="ORF">GLP15_56</name>
</gene>
<reference evidence="4 5" key="1">
    <citation type="journal article" date="2010" name="BMC Genomics">
        <title>Genome analysis and comparative genomics of a Giardia intestinalis assemblage E isolate.</title>
        <authorList>
            <person name="Jerlstrom-Hultqvist J."/>
            <person name="Franzen O."/>
            <person name="Ankarklev J."/>
            <person name="Xu F."/>
            <person name="Nohynkova E."/>
            <person name="Andersson J.O."/>
            <person name="Svard S.G."/>
            <person name="Andersson B."/>
        </authorList>
    </citation>
    <scope>NUCLEOTIDE SEQUENCE [LARGE SCALE GENOMIC DNA]</scope>
    <source>
        <strain evidence="4 5">P15</strain>
    </source>
</reference>
<dbReference type="PANTHER" id="PTHR12509:SF9">
    <property type="entry name" value="SPERM FLAGELLAR PROTEIN 1 ISOFORM X1"/>
    <property type="match status" value="1"/>
</dbReference>
<dbReference type="Gene3D" id="1.10.418.10">
    <property type="entry name" value="Calponin-like domain"/>
    <property type="match status" value="1"/>
</dbReference>
<dbReference type="GO" id="GO:0005930">
    <property type="term" value="C:axoneme"/>
    <property type="evidence" value="ECO:0007669"/>
    <property type="project" value="TreeGrafter"/>
</dbReference>
<feature type="coiled-coil region" evidence="1">
    <location>
        <begin position="203"/>
        <end position="244"/>
    </location>
</feature>
<accession>E1F0S4</accession>
<dbReference type="PANTHER" id="PTHR12509">
    <property type="entry name" value="SPERMATOGENESIS-ASSOCIATED 4-RELATED"/>
    <property type="match status" value="1"/>
</dbReference>
<proteinExistence type="predicted"/>
<dbReference type="VEuPathDB" id="GiardiaDB:GLP15_56"/>
<dbReference type="GO" id="GO:0051493">
    <property type="term" value="P:regulation of cytoskeleton organization"/>
    <property type="evidence" value="ECO:0007669"/>
    <property type="project" value="TreeGrafter"/>
</dbReference>
<feature type="compositionally biased region" description="Low complexity" evidence="2">
    <location>
        <begin position="140"/>
        <end position="161"/>
    </location>
</feature>
<keyword evidence="1" id="KW-0175">Coiled coil</keyword>
<dbReference type="FunFam" id="1.10.418.10:FF:000059">
    <property type="entry name" value="RIKEN cDNA 6430531B16 gene"/>
    <property type="match status" value="1"/>
</dbReference>
<evidence type="ECO:0000256" key="1">
    <source>
        <dbReference type="SAM" id="Coils"/>
    </source>
</evidence>
<dbReference type="AlphaFoldDB" id="E1F0S4"/>
<name>E1F0S4_GIAIA</name>
<dbReference type="InterPro" id="IPR010441">
    <property type="entry name" value="CH_2"/>
</dbReference>
<dbReference type="InterPro" id="IPR052111">
    <property type="entry name" value="Spermatogenesis_Ciliary_MAP"/>
</dbReference>
<dbReference type="Proteomes" id="UP000008974">
    <property type="component" value="Unassembled WGS sequence"/>
</dbReference>
<dbReference type="OMA" id="QNIYAWL"/>
<feature type="compositionally biased region" description="Basic and acidic residues" evidence="2">
    <location>
        <begin position="117"/>
        <end position="134"/>
    </location>
</feature>
<protein>
    <submittedName>
        <fullName evidence="4">SPEF1-like protein</fullName>
    </submittedName>
</protein>
<dbReference type="GO" id="GO:0008017">
    <property type="term" value="F:microtubule binding"/>
    <property type="evidence" value="ECO:0007669"/>
    <property type="project" value="TreeGrafter"/>
</dbReference>
<evidence type="ECO:0000256" key="2">
    <source>
        <dbReference type="SAM" id="MobiDB-lite"/>
    </source>
</evidence>
<dbReference type="InterPro" id="IPR036872">
    <property type="entry name" value="CH_dom_sf"/>
</dbReference>
<feature type="domain" description="Calponin-homology (CH)" evidence="3">
    <location>
        <begin position="8"/>
        <end position="116"/>
    </location>
</feature>
<dbReference type="EMBL" id="ACVC01000111">
    <property type="protein sequence ID" value="EFO63934.1"/>
    <property type="molecule type" value="Genomic_DNA"/>
</dbReference>
<dbReference type="SUPFAM" id="SSF47576">
    <property type="entry name" value="Calponin-homology domain, CH-domain"/>
    <property type="match status" value="1"/>
</dbReference>
<feature type="region of interest" description="Disordered" evidence="2">
    <location>
        <begin position="116"/>
        <end position="186"/>
    </location>
</feature>
<dbReference type="STRING" id="658858.E1F0S4"/>
<sequence length="244" mass="27077">MTHVALDDEVRHEIYLWVDGIPLSRSKGYISRDFADGVLLAEVIHHFLPKLVELHNYQSTTNSEAKRKNWETLQQKVLKRLQLKLSADEIDALISAKPGAIERVLIRVRSAIMRVSARSEEHPPRPDPRGDEHRPQRHLSASSRSAPSISAASTASQQHASTPVPTLRVAPPSQPPPANSVSIGLTDLHDGSSITTGDLLEENNLLKQKIATLEKLLAVKNERILALEKKIEHLEVKLKQNNGA</sequence>
<evidence type="ECO:0000313" key="4">
    <source>
        <dbReference type="EMBL" id="EFO63934.1"/>
    </source>
</evidence>
<organism evidence="4 5">
    <name type="scientific">Giardia intestinalis (strain P15)</name>
    <name type="common">Giardia lamblia</name>
    <dbReference type="NCBI Taxonomy" id="658858"/>
    <lineage>
        <taxon>Eukaryota</taxon>
        <taxon>Metamonada</taxon>
        <taxon>Diplomonadida</taxon>
        <taxon>Hexamitidae</taxon>
        <taxon>Giardiinae</taxon>
        <taxon>Giardia</taxon>
    </lineage>
</organism>
<comment type="caution">
    <text evidence="4">The sequence shown here is derived from an EMBL/GenBank/DDBJ whole genome shotgun (WGS) entry which is preliminary data.</text>
</comment>
<evidence type="ECO:0000313" key="5">
    <source>
        <dbReference type="Proteomes" id="UP000008974"/>
    </source>
</evidence>
<dbReference type="OrthoDB" id="193300at2759"/>
<dbReference type="InterPro" id="IPR001715">
    <property type="entry name" value="CH_dom"/>
</dbReference>
<evidence type="ECO:0000259" key="3">
    <source>
        <dbReference type="PROSITE" id="PS50021"/>
    </source>
</evidence>
<dbReference type="PROSITE" id="PS50021">
    <property type="entry name" value="CH"/>
    <property type="match status" value="1"/>
</dbReference>